<sequence length="1677" mass="190180">MRIHWNNSYNDLCVSYIEKLRSGLNNTRNLSGEAHELLRHFFNDIDQTCHESHFETALHSYFKQRGVWNTLEFLEWGLRPAIDYLFGSSLDGPASCKEWTDLFGEYIRLEAKAPYTTGYTRHSLRSARISLHICKIAQALRQFVLLKATGFSTAQILRKGRTPDEQQEFSTIIDIDSWLAAKISIGDRECIDYLTEAMISENNTNRMYFDHFRAISLSGNHELLELEGRLLLAARMQEGLRQAIVETMDEGQPESFIYLLKIIIDNNLQRFSAIKRGLAVATGFGDQEASERITEKFFTLVSHLISDRDNAAKAIGCDDPMTIYLALWAMAFFDTDSVKLPVRELLEHSPAHIAEAAALFIGYLQDVELINEMTSLALRVRSQDHKVIAGLLDMYLRDTRFQLYLRANENDMRIPDLSFYFDSREDAEADFTLLTVLYTSVKDKEVFDPYVFPWVSRVLTKSRIAQKICRLALLISSPDYTEKALDYVCSLDPYDRGLYIKYLLYRCQTRRQVEFAVAMMADKGSDARDQACRIVRNLHDWNDLVDEDYLAMESHLRLKAAPMRTCIIEILGSRPDNKAISSVRRLFSDKSADRRLAGLSILKNWIAKGEKAEAINALKPELSAIANPTSKERVLLESIFAENDSKENIYTPENGFGLYSCDAKISVSVTCPADFSSEKALTFKSDENILKKILQKGNNHAVELIQAIINLIEKHADYEFTDRYGNISRLGNTVLKSYKLGLESLAMPEVWKEFYYNEIRSPENILRLWLATITSNVSDKPFYPILKRILGRAFDPGILNPVKNSTYFHSAIDIVSALAEEYCCGQAILEIATDFISDFALRIKADECIRSYKAHTWELPQDHCIYNVQPIATLMAICKKSSSDMPDNLFLRSFAARYDLICKTKSCIADNNFYLNPLNVMEYLRAWNLGAISDEAMLKEMMSGAMRKSMIAEFSQCLPAAEKPRWAQQLTPLSGHECRLINKAIERILDIELKRGDSETPVSPLAYEIRVISGIDRLLQILQALGKDKPVAKGYYANLNKREILSSLLQACTPADSDTPQELKQKAKAAGITDEQLAEAAMFSRRWLEITEEAIGWKGLSSGAYYFMAHTADILDDRAKSRISRYSAVEPGDFADGACDPAWFHEIYKALGRKRYEFIYASAKHVADGNRHSRSRKLSDALLGNLKAKQVMEEISEKRNKDLVVSLGLIPLGRNRHSDLKERYIFLNKFLKDSKQFGAQRQESEGRAVKLALDNLARTAGYGDSTRLTWSMEATLIKDAEKYLVPKHFGGVSLRLLIDDGEPEIICESNGKILQNIPSRLKKETYVRHLKEVYKQLKEQHTRGRALLEQAMIESAEFSGYEISSLKENPIIWKMFSRLVLVTDSGQTGFPGEDGASIISAEGVINAISADNRLRIAHPFDLFSSKEWSAYQSFVFDHQWRQPFKQVFRELYIPTTEEKGSNRSMRYSGNQIMPSRAAALLKKRQWTVDYDYGLQKICFNSNVTAVLYAMADWFSPADIESPTLEYVEFHDRRTFKDKKISEVSPIAFSEIMRDVDLAVSVAHAGGVDPETSHSTIEMRRAIVSHTLPMFGISNVSLVGNFAKVSGQLGFYNIHLGSGTIHKEGGTQIAVLPVHAQNRGRIFLPFLDEDPKTAEIISKILLFADDSGIKDPSILNQL</sequence>
<protein>
    <submittedName>
        <fullName evidence="4">DUF4132 domain-containing protein</fullName>
    </submittedName>
</protein>
<dbReference type="InterPro" id="IPR043782">
    <property type="entry name" value="DUF5724"/>
</dbReference>
<evidence type="ECO:0000313" key="5">
    <source>
        <dbReference type="Proteomes" id="UP000244905"/>
    </source>
</evidence>
<organism evidence="4 5">
    <name type="scientific">Duncaniella muris</name>
    <dbReference type="NCBI Taxonomy" id="2094150"/>
    <lineage>
        <taxon>Bacteria</taxon>
        <taxon>Pseudomonadati</taxon>
        <taxon>Bacteroidota</taxon>
        <taxon>Bacteroidia</taxon>
        <taxon>Bacteroidales</taxon>
        <taxon>Muribaculaceae</taxon>
        <taxon>Duncaniella</taxon>
    </lineage>
</organism>
<comment type="caution">
    <text evidence="4">The sequence shown here is derived from an EMBL/GenBank/DDBJ whole genome shotgun (WGS) entry which is preliminary data.</text>
</comment>
<keyword evidence="5" id="KW-1185">Reference proteome</keyword>
<dbReference type="EMBL" id="PUEC01000004">
    <property type="protein sequence ID" value="PWB03663.1"/>
    <property type="molecule type" value="Genomic_DNA"/>
</dbReference>
<evidence type="ECO:0000313" key="4">
    <source>
        <dbReference type="EMBL" id="PWB03663.1"/>
    </source>
</evidence>
<name>A0A2V1IQF7_9BACT</name>
<evidence type="ECO:0000259" key="2">
    <source>
        <dbReference type="Pfam" id="PF18991"/>
    </source>
</evidence>
<dbReference type="GeneID" id="82525282"/>
<dbReference type="Pfam" id="PF13569">
    <property type="entry name" value="DUF4132"/>
    <property type="match status" value="1"/>
</dbReference>
<accession>A0A2V1IQF7</accession>
<dbReference type="Pfam" id="PF18991">
    <property type="entry name" value="DUF5724"/>
    <property type="match status" value="1"/>
</dbReference>
<feature type="domain" description="DUF5724" evidence="2">
    <location>
        <begin position="58"/>
        <end position="1272"/>
    </location>
</feature>
<dbReference type="Pfam" id="PF24879">
    <property type="entry name" value="DUF7737"/>
    <property type="match status" value="1"/>
</dbReference>
<evidence type="ECO:0000259" key="1">
    <source>
        <dbReference type="Pfam" id="PF13569"/>
    </source>
</evidence>
<proteinExistence type="predicted"/>
<dbReference type="Proteomes" id="UP000244905">
    <property type="component" value="Unassembled WGS sequence"/>
</dbReference>
<reference evidence="5" key="1">
    <citation type="submission" date="2018-02" db="EMBL/GenBank/DDBJ databases">
        <authorList>
            <person name="Clavel T."/>
            <person name="Strowig T."/>
        </authorList>
    </citation>
    <scope>NUCLEOTIDE SEQUENCE [LARGE SCALE GENOMIC DNA]</scope>
    <source>
        <strain evidence="5">DSM 103720</strain>
    </source>
</reference>
<feature type="domain" description="DUF4132" evidence="1">
    <location>
        <begin position="1311"/>
        <end position="1486"/>
    </location>
</feature>
<feature type="domain" description="DUF7737" evidence="3">
    <location>
        <begin position="1576"/>
        <end position="1677"/>
    </location>
</feature>
<evidence type="ECO:0000259" key="3">
    <source>
        <dbReference type="Pfam" id="PF24879"/>
    </source>
</evidence>
<gene>
    <name evidence="4" type="ORF">C5O23_02825</name>
</gene>
<dbReference type="RefSeq" id="WP_107031445.1">
    <property type="nucleotide sequence ID" value="NZ_CAXHPX010000001.1"/>
</dbReference>
<dbReference type="InterPro" id="IPR025406">
    <property type="entry name" value="DUF4132"/>
</dbReference>
<dbReference type="InterPro" id="IPR056639">
    <property type="entry name" value="DUF7737"/>
</dbReference>